<evidence type="ECO:0000256" key="1">
    <source>
        <dbReference type="ARBA" id="ARBA00037999"/>
    </source>
</evidence>
<gene>
    <name evidence="2" type="ORF">ENG63_06885</name>
</gene>
<dbReference type="Gene3D" id="3.90.1150.10">
    <property type="entry name" value="Aspartate Aminotransferase, domain 1"/>
    <property type="match status" value="1"/>
</dbReference>
<dbReference type="EMBL" id="DRBS01000258">
    <property type="protein sequence ID" value="HDD44566.1"/>
    <property type="molecule type" value="Genomic_DNA"/>
</dbReference>
<keyword evidence="2" id="KW-0808">Transferase</keyword>
<sequence>YWMYSILIEDEFGMSRDELMERLKERGIETRTFFIPMHEQPAFLNLGLFKGERYPVAERLGKQGLYLPSSSGLRKEDINYICQVIKEVSGK</sequence>
<organism evidence="2">
    <name type="scientific">Desulfofervidus auxilii</name>
    <dbReference type="NCBI Taxonomy" id="1621989"/>
    <lineage>
        <taxon>Bacteria</taxon>
        <taxon>Pseudomonadati</taxon>
        <taxon>Thermodesulfobacteriota</taxon>
        <taxon>Candidatus Desulfofervidia</taxon>
        <taxon>Candidatus Desulfofervidales</taxon>
        <taxon>Candidatus Desulfofervidaceae</taxon>
        <taxon>Candidatus Desulfofervidus</taxon>
    </lineage>
</organism>
<accession>A0A7C0Y386</accession>
<dbReference type="PANTHER" id="PTHR30244:SF34">
    <property type="entry name" value="DTDP-4-AMINO-4,6-DIDEOXYGALACTOSE TRANSAMINASE"/>
    <property type="match status" value="1"/>
</dbReference>
<dbReference type="GO" id="GO:0030170">
    <property type="term" value="F:pyridoxal phosphate binding"/>
    <property type="evidence" value="ECO:0007669"/>
    <property type="project" value="TreeGrafter"/>
</dbReference>
<reference evidence="2" key="1">
    <citation type="journal article" date="2020" name="mSystems">
        <title>Genome- and Community-Level Interaction Insights into Carbon Utilization and Element Cycling Functions of Hydrothermarchaeota in Hydrothermal Sediment.</title>
        <authorList>
            <person name="Zhou Z."/>
            <person name="Liu Y."/>
            <person name="Xu W."/>
            <person name="Pan J."/>
            <person name="Luo Z.H."/>
            <person name="Li M."/>
        </authorList>
    </citation>
    <scope>NUCLEOTIDE SEQUENCE [LARGE SCALE GENOMIC DNA]</scope>
    <source>
        <strain evidence="2">HyVt-233</strain>
    </source>
</reference>
<dbReference type="SUPFAM" id="SSF53383">
    <property type="entry name" value="PLP-dependent transferases"/>
    <property type="match status" value="1"/>
</dbReference>
<feature type="non-terminal residue" evidence="2">
    <location>
        <position position="1"/>
    </location>
</feature>
<dbReference type="InterPro" id="IPR000653">
    <property type="entry name" value="DegT/StrS_aminotransferase"/>
</dbReference>
<dbReference type="GO" id="GO:0008483">
    <property type="term" value="F:transaminase activity"/>
    <property type="evidence" value="ECO:0007669"/>
    <property type="project" value="UniProtKB-KW"/>
</dbReference>
<comment type="similarity">
    <text evidence="1">Belongs to the DegT/DnrJ/EryC1 family.</text>
</comment>
<dbReference type="AlphaFoldDB" id="A0A7C0Y386"/>
<dbReference type="InterPro" id="IPR015422">
    <property type="entry name" value="PyrdxlP-dep_Trfase_small"/>
</dbReference>
<dbReference type="PANTHER" id="PTHR30244">
    <property type="entry name" value="TRANSAMINASE"/>
    <property type="match status" value="1"/>
</dbReference>
<protein>
    <submittedName>
        <fullName evidence="2">Aminotransferase DegT</fullName>
    </submittedName>
</protein>
<dbReference type="InterPro" id="IPR015424">
    <property type="entry name" value="PyrdxlP-dep_Trfase"/>
</dbReference>
<keyword evidence="2" id="KW-0032">Aminotransferase</keyword>
<dbReference type="Pfam" id="PF01041">
    <property type="entry name" value="DegT_DnrJ_EryC1"/>
    <property type="match status" value="1"/>
</dbReference>
<name>A0A7C0Y386_DESA2</name>
<proteinExistence type="inferred from homology"/>
<comment type="caution">
    <text evidence="2">The sequence shown here is derived from an EMBL/GenBank/DDBJ whole genome shotgun (WGS) entry which is preliminary data.</text>
</comment>
<dbReference type="GO" id="GO:0000271">
    <property type="term" value="P:polysaccharide biosynthetic process"/>
    <property type="evidence" value="ECO:0007669"/>
    <property type="project" value="TreeGrafter"/>
</dbReference>
<evidence type="ECO:0000313" key="2">
    <source>
        <dbReference type="EMBL" id="HDD44566.1"/>
    </source>
</evidence>
<dbReference type="Proteomes" id="UP000886289">
    <property type="component" value="Unassembled WGS sequence"/>
</dbReference>